<dbReference type="InParanoid" id="A0A067R0X9"/>
<name>A0A067R0X9_ZOONE</name>
<reference evidence="1 2" key="1">
    <citation type="journal article" date="2014" name="Nat. Commun.">
        <title>Molecular traces of alternative social organization in a termite genome.</title>
        <authorList>
            <person name="Terrapon N."/>
            <person name="Li C."/>
            <person name="Robertson H.M."/>
            <person name="Ji L."/>
            <person name="Meng X."/>
            <person name="Booth W."/>
            <person name="Chen Z."/>
            <person name="Childers C.P."/>
            <person name="Glastad K.M."/>
            <person name="Gokhale K."/>
            <person name="Gowin J."/>
            <person name="Gronenberg W."/>
            <person name="Hermansen R.A."/>
            <person name="Hu H."/>
            <person name="Hunt B.G."/>
            <person name="Huylmans A.K."/>
            <person name="Khalil S.M."/>
            <person name="Mitchell R.D."/>
            <person name="Munoz-Torres M.C."/>
            <person name="Mustard J.A."/>
            <person name="Pan H."/>
            <person name="Reese J.T."/>
            <person name="Scharf M.E."/>
            <person name="Sun F."/>
            <person name="Vogel H."/>
            <person name="Xiao J."/>
            <person name="Yang W."/>
            <person name="Yang Z."/>
            <person name="Yang Z."/>
            <person name="Zhou J."/>
            <person name="Zhu J."/>
            <person name="Brent C.S."/>
            <person name="Elsik C.G."/>
            <person name="Goodisman M.A."/>
            <person name="Liberles D.A."/>
            <person name="Roe R.M."/>
            <person name="Vargo E.L."/>
            <person name="Vilcinskas A."/>
            <person name="Wang J."/>
            <person name="Bornberg-Bauer E."/>
            <person name="Korb J."/>
            <person name="Zhang G."/>
            <person name="Liebig J."/>
        </authorList>
    </citation>
    <scope>NUCLEOTIDE SEQUENCE [LARGE SCALE GENOMIC DNA]</scope>
    <source>
        <tissue evidence="1">Whole organism</tissue>
    </source>
</reference>
<protein>
    <submittedName>
        <fullName evidence="1">Uncharacterized protein</fullName>
    </submittedName>
</protein>
<organism evidence="1 2">
    <name type="scientific">Zootermopsis nevadensis</name>
    <name type="common">Dampwood termite</name>
    <dbReference type="NCBI Taxonomy" id="136037"/>
    <lineage>
        <taxon>Eukaryota</taxon>
        <taxon>Metazoa</taxon>
        <taxon>Ecdysozoa</taxon>
        <taxon>Arthropoda</taxon>
        <taxon>Hexapoda</taxon>
        <taxon>Insecta</taxon>
        <taxon>Pterygota</taxon>
        <taxon>Neoptera</taxon>
        <taxon>Polyneoptera</taxon>
        <taxon>Dictyoptera</taxon>
        <taxon>Blattodea</taxon>
        <taxon>Blattoidea</taxon>
        <taxon>Termitoidae</taxon>
        <taxon>Termopsidae</taxon>
        <taxon>Zootermopsis</taxon>
    </lineage>
</organism>
<dbReference type="EMBL" id="KK852822">
    <property type="protein sequence ID" value="KDR15537.1"/>
    <property type="molecule type" value="Genomic_DNA"/>
</dbReference>
<accession>A0A067R0X9</accession>
<evidence type="ECO:0000313" key="1">
    <source>
        <dbReference type="EMBL" id="KDR15537.1"/>
    </source>
</evidence>
<keyword evidence="2" id="KW-1185">Reference proteome</keyword>
<gene>
    <name evidence="1" type="ORF">L798_10603</name>
</gene>
<sequence>MLVVSTGSGCTFNIDMASLILRFANSKRQKIPCFSVKLILSRDPDRMLVGLEDCL</sequence>
<dbReference type="Proteomes" id="UP000027135">
    <property type="component" value="Unassembled WGS sequence"/>
</dbReference>
<dbReference type="AlphaFoldDB" id="A0A067R0X9"/>
<proteinExistence type="predicted"/>
<evidence type="ECO:0000313" key="2">
    <source>
        <dbReference type="Proteomes" id="UP000027135"/>
    </source>
</evidence>